<proteinExistence type="predicted"/>
<dbReference type="EMBL" id="KL597026">
    <property type="protein sequence ID" value="KER20726.1"/>
    <property type="molecule type" value="Genomic_DNA"/>
</dbReference>
<dbReference type="CTD" id="20324948"/>
<protein>
    <submittedName>
        <fullName evidence="1">Uncharacterized protein</fullName>
    </submittedName>
</protein>
<dbReference type="AlphaFoldDB" id="A0A074Z117"/>
<name>A0A074Z117_OPIVI</name>
<evidence type="ECO:0000313" key="1">
    <source>
        <dbReference type="EMBL" id="KER20726.1"/>
    </source>
</evidence>
<keyword evidence="2" id="KW-1185">Reference proteome</keyword>
<evidence type="ECO:0000313" key="2">
    <source>
        <dbReference type="Proteomes" id="UP000054324"/>
    </source>
</evidence>
<feature type="non-terminal residue" evidence="1">
    <location>
        <position position="53"/>
    </location>
</feature>
<dbReference type="RefSeq" id="XP_009175513.1">
    <property type="nucleotide sequence ID" value="XM_009177249.1"/>
</dbReference>
<dbReference type="KEGG" id="ovi:T265_10780"/>
<gene>
    <name evidence="1" type="ORF">T265_10780</name>
</gene>
<dbReference type="GeneID" id="20324948"/>
<reference evidence="1 2" key="1">
    <citation type="submission" date="2013-11" db="EMBL/GenBank/DDBJ databases">
        <title>Opisthorchis viverrini - life in the bile duct.</title>
        <authorList>
            <person name="Young N.D."/>
            <person name="Nagarajan N."/>
            <person name="Lin S.J."/>
            <person name="Korhonen P.K."/>
            <person name="Jex A.R."/>
            <person name="Hall R.S."/>
            <person name="Safavi-Hemami H."/>
            <person name="Kaewkong W."/>
            <person name="Bertrand D."/>
            <person name="Gao S."/>
            <person name="Seet Q."/>
            <person name="Wongkham S."/>
            <person name="Teh B.T."/>
            <person name="Wongkham C."/>
            <person name="Intapan P.M."/>
            <person name="Maleewong W."/>
            <person name="Yang X."/>
            <person name="Hu M."/>
            <person name="Wang Z."/>
            <person name="Hofmann A."/>
            <person name="Sternberg P.W."/>
            <person name="Tan P."/>
            <person name="Wang J."/>
            <person name="Gasser R.B."/>
        </authorList>
    </citation>
    <scope>NUCLEOTIDE SEQUENCE [LARGE SCALE GENOMIC DNA]</scope>
</reference>
<sequence length="53" mass="6249">CFLWHDIRDTVQTTLSSKTCPISEELIHLPHRFQNHTHLTYHALIKETTHKVA</sequence>
<dbReference type="Proteomes" id="UP000054324">
    <property type="component" value="Unassembled WGS sequence"/>
</dbReference>
<accession>A0A074Z117</accession>
<organism evidence="1 2">
    <name type="scientific">Opisthorchis viverrini</name>
    <name type="common">Southeast Asian liver fluke</name>
    <dbReference type="NCBI Taxonomy" id="6198"/>
    <lineage>
        <taxon>Eukaryota</taxon>
        <taxon>Metazoa</taxon>
        <taxon>Spiralia</taxon>
        <taxon>Lophotrochozoa</taxon>
        <taxon>Platyhelminthes</taxon>
        <taxon>Trematoda</taxon>
        <taxon>Digenea</taxon>
        <taxon>Opisthorchiida</taxon>
        <taxon>Opisthorchiata</taxon>
        <taxon>Opisthorchiidae</taxon>
        <taxon>Opisthorchis</taxon>
    </lineage>
</organism>
<feature type="non-terminal residue" evidence="1">
    <location>
        <position position="1"/>
    </location>
</feature>